<protein>
    <submittedName>
        <fullName evidence="1">Uncharacterized protein</fullName>
    </submittedName>
</protein>
<organism evidence="1 2">
    <name type="scientific">Macrosiphum euphorbiae</name>
    <name type="common">potato aphid</name>
    <dbReference type="NCBI Taxonomy" id="13131"/>
    <lineage>
        <taxon>Eukaryota</taxon>
        <taxon>Metazoa</taxon>
        <taxon>Ecdysozoa</taxon>
        <taxon>Arthropoda</taxon>
        <taxon>Hexapoda</taxon>
        <taxon>Insecta</taxon>
        <taxon>Pterygota</taxon>
        <taxon>Neoptera</taxon>
        <taxon>Paraneoptera</taxon>
        <taxon>Hemiptera</taxon>
        <taxon>Sternorrhyncha</taxon>
        <taxon>Aphidomorpha</taxon>
        <taxon>Aphidoidea</taxon>
        <taxon>Aphididae</taxon>
        <taxon>Macrosiphini</taxon>
        <taxon>Macrosiphum</taxon>
    </lineage>
</organism>
<dbReference type="PANTHER" id="PTHR22955">
    <property type="entry name" value="RETROTRANSPOSON"/>
    <property type="match status" value="1"/>
</dbReference>
<dbReference type="Proteomes" id="UP001160148">
    <property type="component" value="Unassembled WGS sequence"/>
</dbReference>
<dbReference type="PANTHER" id="PTHR22955:SF77">
    <property type="entry name" value="ASPARTIC PUTATIVE DOMAIN-CONTAINING PROTEIN-RELATED"/>
    <property type="match status" value="1"/>
</dbReference>
<dbReference type="InterPro" id="IPR008042">
    <property type="entry name" value="Retrotrans_Pao"/>
</dbReference>
<evidence type="ECO:0000313" key="1">
    <source>
        <dbReference type="EMBL" id="CAI6358239.1"/>
    </source>
</evidence>
<name>A0AAV0WRG4_9HEMI</name>
<keyword evidence="2" id="KW-1185">Reference proteome</keyword>
<proteinExistence type="predicted"/>
<reference evidence="1 2" key="1">
    <citation type="submission" date="2023-01" db="EMBL/GenBank/DDBJ databases">
        <authorList>
            <person name="Whitehead M."/>
        </authorList>
    </citation>
    <scope>NUCLEOTIDE SEQUENCE [LARGE SCALE GENOMIC DNA]</scope>
</reference>
<dbReference type="AlphaFoldDB" id="A0AAV0WRG4"/>
<accession>A0AAV0WRG4</accession>
<comment type="caution">
    <text evidence="1">The sequence shown here is derived from an EMBL/GenBank/DDBJ whole genome shotgun (WGS) entry which is preliminary data.</text>
</comment>
<dbReference type="Pfam" id="PF05380">
    <property type="entry name" value="Peptidase_A17"/>
    <property type="match status" value="1"/>
</dbReference>
<sequence length="116" mass="13095">MSIPRLELCDALLLARTLEYLRTYLISLPITNVTAWCDSTVVLTWIQMPTEKLKTFVANRVAQIQHMTSSDIWRHIPTAQNPADCATCGLTPKELITLSDGPALYFLLNLRKYGSK</sequence>
<dbReference type="EMBL" id="CARXXK010000002">
    <property type="protein sequence ID" value="CAI6358239.1"/>
    <property type="molecule type" value="Genomic_DNA"/>
</dbReference>
<gene>
    <name evidence="1" type="ORF">MEUPH1_LOCUS13775</name>
</gene>
<evidence type="ECO:0000313" key="2">
    <source>
        <dbReference type="Proteomes" id="UP001160148"/>
    </source>
</evidence>